<name>A0A1F6BYM4_9BACT</name>
<comment type="caution">
    <text evidence="4">The sequence shown here is derived from an EMBL/GenBank/DDBJ whole genome shotgun (WGS) entry which is preliminary data.</text>
</comment>
<evidence type="ECO:0000313" key="4">
    <source>
        <dbReference type="EMBL" id="OGG42066.1"/>
    </source>
</evidence>
<sequence>MERKKFVILIADDNQDFLDILIAKLTREKFDVHTVTDGREAIEMAKELRPDLLILDLEMPVMGGMEAFFELRKDSRFSKLKVVFITTHGDDSEKTAWVDDKFAREEGIRDFIRKTDDLDSIVKQILRILRVPAGA</sequence>
<dbReference type="PANTHER" id="PTHR44591">
    <property type="entry name" value="STRESS RESPONSE REGULATOR PROTEIN 1"/>
    <property type="match status" value="1"/>
</dbReference>
<dbReference type="Proteomes" id="UP000176996">
    <property type="component" value="Unassembled WGS sequence"/>
</dbReference>
<dbReference type="InterPro" id="IPR050595">
    <property type="entry name" value="Bact_response_regulator"/>
</dbReference>
<reference evidence="4 5" key="1">
    <citation type="journal article" date="2016" name="Nat. Commun.">
        <title>Thousands of microbial genomes shed light on interconnected biogeochemical processes in an aquifer system.</title>
        <authorList>
            <person name="Anantharaman K."/>
            <person name="Brown C.T."/>
            <person name="Hug L.A."/>
            <person name="Sharon I."/>
            <person name="Castelle C.J."/>
            <person name="Probst A.J."/>
            <person name="Thomas B.C."/>
            <person name="Singh A."/>
            <person name="Wilkins M.J."/>
            <person name="Karaoz U."/>
            <person name="Brodie E.L."/>
            <person name="Williams K.H."/>
            <person name="Hubbard S.S."/>
            <person name="Banfield J.F."/>
        </authorList>
    </citation>
    <scope>NUCLEOTIDE SEQUENCE [LARGE SCALE GENOMIC DNA]</scope>
</reference>
<protein>
    <recommendedName>
        <fullName evidence="3">Response regulatory domain-containing protein</fullName>
    </recommendedName>
</protein>
<dbReference type="AlphaFoldDB" id="A0A1F6BYM4"/>
<dbReference type="EMBL" id="MFKK01000008">
    <property type="protein sequence ID" value="OGG42066.1"/>
    <property type="molecule type" value="Genomic_DNA"/>
</dbReference>
<dbReference type="SUPFAM" id="SSF52172">
    <property type="entry name" value="CheY-like"/>
    <property type="match status" value="1"/>
</dbReference>
<evidence type="ECO:0000256" key="2">
    <source>
        <dbReference type="PROSITE-ProRule" id="PRU00169"/>
    </source>
</evidence>
<gene>
    <name evidence="4" type="ORF">A3A21_03505</name>
</gene>
<dbReference type="PROSITE" id="PS50110">
    <property type="entry name" value="RESPONSE_REGULATORY"/>
    <property type="match status" value="1"/>
</dbReference>
<dbReference type="InterPro" id="IPR001789">
    <property type="entry name" value="Sig_transdc_resp-reg_receiver"/>
</dbReference>
<accession>A0A1F6BYM4</accession>
<proteinExistence type="predicted"/>
<dbReference type="STRING" id="1798471.A3A21_03505"/>
<evidence type="ECO:0000256" key="1">
    <source>
        <dbReference type="ARBA" id="ARBA00022553"/>
    </source>
</evidence>
<dbReference type="SMART" id="SM00448">
    <property type="entry name" value="REC"/>
    <property type="match status" value="1"/>
</dbReference>
<keyword evidence="1 2" id="KW-0597">Phosphoprotein</keyword>
<feature type="modified residue" description="4-aspartylphosphate" evidence="2">
    <location>
        <position position="56"/>
    </location>
</feature>
<dbReference type="Pfam" id="PF00072">
    <property type="entry name" value="Response_reg"/>
    <property type="match status" value="1"/>
</dbReference>
<dbReference type="InterPro" id="IPR011006">
    <property type="entry name" value="CheY-like_superfamily"/>
</dbReference>
<evidence type="ECO:0000259" key="3">
    <source>
        <dbReference type="PROSITE" id="PS50110"/>
    </source>
</evidence>
<dbReference type="CDD" id="cd00156">
    <property type="entry name" value="REC"/>
    <property type="match status" value="1"/>
</dbReference>
<feature type="domain" description="Response regulatory" evidence="3">
    <location>
        <begin position="7"/>
        <end position="129"/>
    </location>
</feature>
<organism evidence="4 5">
    <name type="scientific">Candidatus Jorgensenbacteria bacterium RIFCSPLOWO2_01_FULL_45_25b</name>
    <dbReference type="NCBI Taxonomy" id="1798471"/>
    <lineage>
        <taxon>Bacteria</taxon>
        <taxon>Candidatus Joergenseniibacteriota</taxon>
    </lineage>
</organism>
<dbReference type="Gene3D" id="3.40.50.2300">
    <property type="match status" value="1"/>
</dbReference>
<dbReference type="PANTHER" id="PTHR44591:SF3">
    <property type="entry name" value="RESPONSE REGULATORY DOMAIN-CONTAINING PROTEIN"/>
    <property type="match status" value="1"/>
</dbReference>
<dbReference type="GO" id="GO:0000160">
    <property type="term" value="P:phosphorelay signal transduction system"/>
    <property type="evidence" value="ECO:0007669"/>
    <property type="project" value="InterPro"/>
</dbReference>
<evidence type="ECO:0000313" key="5">
    <source>
        <dbReference type="Proteomes" id="UP000176996"/>
    </source>
</evidence>